<dbReference type="KEGG" id="taer:GT409_07465"/>
<accession>A0A6P1M8A8</accession>
<evidence type="ECO:0000313" key="3">
    <source>
        <dbReference type="Proteomes" id="UP000464954"/>
    </source>
</evidence>
<dbReference type="EMBL" id="CP047593">
    <property type="protein sequence ID" value="QHI69293.1"/>
    <property type="molecule type" value="Genomic_DNA"/>
</dbReference>
<dbReference type="AlphaFoldDB" id="A0A6P1M8A8"/>
<evidence type="ECO:0000313" key="2">
    <source>
        <dbReference type="EMBL" id="QHI69293.1"/>
    </source>
</evidence>
<organism evidence="2 3">
    <name type="scientific">Tichowtungia aerotolerans</name>
    <dbReference type="NCBI Taxonomy" id="2697043"/>
    <lineage>
        <taxon>Bacteria</taxon>
        <taxon>Pseudomonadati</taxon>
        <taxon>Kiritimatiellota</taxon>
        <taxon>Tichowtungiia</taxon>
        <taxon>Tichowtungiales</taxon>
        <taxon>Tichowtungiaceae</taxon>
        <taxon>Tichowtungia</taxon>
    </lineage>
</organism>
<evidence type="ECO:0000256" key="1">
    <source>
        <dbReference type="SAM" id="SignalP"/>
    </source>
</evidence>
<feature type="chain" id="PRO_5027052920" evidence="1">
    <location>
        <begin position="21"/>
        <end position="877"/>
    </location>
</feature>
<gene>
    <name evidence="2" type="ORF">GT409_07465</name>
</gene>
<reference evidence="2 3" key="1">
    <citation type="submission" date="2020-01" db="EMBL/GenBank/DDBJ databases">
        <title>Ponticoccus aerotolerans gen. nov., sp. nov., an anaerobic bacterium and proposal of Ponticoccusceae fam. nov., Ponticoccusles ord. nov. and Ponticoccuse classis nov. in the phylum Kiritimatiellaeota.</title>
        <authorList>
            <person name="Zhou L.Y."/>
            <person name="Du Z.J."/>
        </authorList>
    </citation>
    <scope>NUCLEOTIDE SEQUENCE [LARGE SCALE GENOMIC DNA]</scope>
    <source>
        <strain evidence="2 3">S-5007</strain>
    </source>
</reference>
<name>A0A6P1M8A8_9BACT</name>
<dbReference type="RefSeq" id="WP_160628475.1">
    <property type="nucleotide sequence ID" value="NZ_CP047593.1"/>
</dbReference>
<feature type="signal peptide" evidence="1">
    <location>
        <begin position="1"/>
        <end position="20"/>
    </location>
</feature>
<proteinExistence type="predicted"/>
<dbReference type="Proteomes" id="UP000464954">
    <property type="component" value="Chromosome"/>
</dbReference>
<dbReference type="Gene3D" id="2.60.120.430">
    <property type="entry name" value="Galactose-binding lectin"/>
    <property type="match status" value="1"/>
</dbReference>
<sequence>MKKSIQFMMAVLFCSAGGYAEEALLDFWDEAPRLFTVANEGQSLYHDLDRRLATNYKPAFFQVDHADKRVGDLSVMYDAGKAGSAKTFGFVSSLWGGVWELDDQFSLNLHVKVKGSAPAGACTVALVDQAGKQAMKTIAALGQDDWQELRLSLAEFKAEDGFDFSNVTACRFRAVLPKDALVWLDGIRFAKQGTVIGVTDKPLEQRMAEERKTRSARILDAHERAAKTKWGSPYVNYFTKLYLGRDLEEANAGLLEELQKPDVLDDPWSLFLNPMLCRLYLNFSSKSDIFPGRLTPEVEKKLLEVLWERTYSKNDIHWARQSTWWLDGSENHDINAKACNLVSSRIFMNEPDYKDRIYPDYGFGGAYHYGGNGYYGKDVDGSTRDGGGRANLKDGKEYNAADHYEAWLAFLKEYFQERAKRGFFVERAADGYMHHTLNFVDLVYTCSGDEELKQIVGNFFDLVWADWAQESISGLRGGMKGRHNYEGGYASITEYMRYYLGGPGNGTIWYYYTLVNDYQLPPVVMKTALDRQGLGCFEYKSRGVGEEENVWPRPLGTERTLLCDTESRFLKYSYVTPDYVLGAQMEHPAAVHSHLSLTKRWHGMIFAQSPKSRIVTVGLNVEGKDEPGYVKSKKGYDMHLNYRSVQSQSVLITQQARRIFQMNPDWFPAGIMYDRGMGVFVGDDWDELVEREGWVFVRKGNAYAAIKPILWDEAYEKAKKDKAGGADTQQYFNSSKEDATVKIKAGAYSWICDRKVIRLEDQFSPVIIEAGRKADHPTMEEFIADILDNPIALYKTVVPGYNVLVYTGCGEDAEEIVFNAGTMEMPTVGGEYIDYSYPMTFDSPYLKSEYKSGLIEMQYGDEKLDLDFSDQPWWKIW</sequence>
<keyword evidence="3" id="KW-1185">Reference proteome</keyword>
<protein>
    <submittedName>
        <fullName evidence="2">Uncharacterized protein</fullName>
    </submittedName>
</protein>
<keyword evidence="1" id="KW-0732">Signal</keyword>